<dbReference type="InterPro" id="IPR051796">
    <property type="entry name" value="ISF_SsuE-like"/>
</dbReference>
<accession>A0A974GVH3</accession>
<gene>
    <name evidence="4" type="ORF">HZF24_04240</name>
</gene>
<dbReference type="AlphaFoldDB" id="A0A974GVH3"/>
<evidence type="ECO:0000313" key="4">
    <source>
        <dbReference type="EMBL" id="NYB73344.1"/>
    </source>
</evidence>
<proteinExistence type="predicted"/>
<dbReference type="EMBL" id="JACBNQ010000002">
    <property type="protein sequence ID" value="NYB73344.1"/>
    <property type="molecule type" value="Genomic_DNA"/>
</dbReference>
<dbReference type="RefSeq" id="WP_179237023.1">
    <property type="nucleotide sequence ID" value="NZ_JACBNQ010000002.1"/>
</dbReference>
<evidence type="ECO:0000256" key="2">
    <source>
        <dbReference type="ARBA" id="ARBA00022643"/>
    </source>
</evidence>
<reference evidence="4" key="1">
    <citation type="submission" date="2020-07" db="EMBL/GenBank/DDBJ databases">
        <title>Genomic analysis of a strain of Sedimentibacter Hydroxybenzoicus DSM7310.</title>
        <authorList>
            <person name="Ma S."/>
        </authorList>
    </citation>
    <scope>NUCLEOTIDE SEQUENCE</scope>
    <source>
        <strain evidence="4">DSM 7310</strain>
    </source>
</reference>
<keyword evidence="2" id="KW-0288">FMN</keyword>
<comment type="caution">
    <text evidence="4">The sequence shown here is derived from an EMBL/GenBank/DDBJ whole genome shotgun (WGS) entry which is preliminary data.</text>
</comment>
<dbReference type="InterPro" id="IPR005025">
    <property type="entry name" value="FMN_Rdtase-like_dom"/>
</dbReference>
<dbReference type="GO" id="GO:0016491">
    <property type="term" value="F:oxidoreductase activity"/>
    <property type="evidence" value="ECO:0007669"/>
    <property type="project" value="InterPro"/>
</dbReference>
<organism evidence="4 5">
    <name type="scientific">Sedimentibacter hydroxybenzoicus DSM 7310</name>
    <dbReference type="NCBI Taxonomy" id="1123245"/>
    <lineage>
        <taxon>Bacteria</taxon>
        <taxon>Bacillati</taxon>
        <taxon>Bacillota</taxon>
        <taxon>Tissierellia</taxon>
        <taxon>Sedimentibacter</taxon>
    </lineage>
</organism>
<keyword evidence="5" id="KW-1185">Reference proteome</keyword>
<feature type="domain" description="NADPH-dependent FMN reductase-like" evidence="3">
    <location>
        <begin position="3"/>
        <end position="164"/>
    </location>
</feature>
<dbReference type="PANTHER" id="PTHR43278">
    <property type="entry name" value="NAD(P)H-DEPENDENT FMN-CONTAINING OXIDOREDUCTASE YWQN-RELATED"/>
    <property type="match status" value="1"/>
</dbReference>
<dbReference type="Pfam" id="PF03358">
    <property type="entry name" value="FMN_red"/>
    <property type="match status" value="1"/>
</dbReference>
<dbReference type="InterPro" id="IPR029039">
    <property type="entry name" value="Flavoprotein-like_sf"/>
</dbReference>
<evidence type="ECO:0000313" key="5">
    <source>
        <dbReference type="Proteomes" id="UP000611629"/>
    </source>
</evidence>
<dbReference type="Proteomes" id="UP000611629">
    <property type="component" value="Unassembled WGS sequence"/>
</dbReference>
<protein>
    <submittedName>
        <fullName evidence="4">Flavodoxin family protein</fullName>
    </submittedName>
</protein>
<name>A0A974GVH3_SEDHY</name>
<evidence type="ECO:0000256" key="1">
    <source>
        <dbReference type="ARBA" id="ARBA00022630"/>
    </source>
</evidence>
<dbReference type="SUPFAM" id="SSF52218">
    <property type="entry name" value="Flavoproteins"/>
    <property type="match status" value="1"/>
</dbReference>
<dbReference type="Gene3D" id="3.40.50.360">
    <property type="match status" value="1"/>
</dbReference>
<dbReference type="PANTHER" id="PTHR43278:SF1">
    <property type="entry name" value="IRON-SULFUR FLAVOPROTEIN MJ1083"/>
    <property type="match status" value="1"/>
</dbReference>
<keyword evidence="1" id="KW-0285">Flavoprotein</keyword>
<sequence length="219" mass="23813">MAIKIVGISTSPRHANSEIMVKAALEAAKGINAEVITEFVSLAGKNIKGCTNCRACIKTGYCIIKDDWEECFKPLRDPVPNGVIIGAPVYFFNLNSQTRAFLERTTSLLKGNFFSEAKQFPPDWTKTAAAGMAVGFDRNGGQEHAISSLDHWFLTNNFVVVGGTHVGYIGAPGWLMEESNKDSVEKDVKVGMKSAQIIGEKVARTALMLQLGNEALKNM</sequence>
<evidence type="ECO:0000259" key="3">
    <source>
        <dbReference type="Pfam" id="PF03358"/>
    </source>
</evidence>